<dbReference type="AlphaFoldDB" id="A0AAV8BY84"/>
<keyword evidence="3" id="KW-1133">Transmembrane helix</keyword>
<dbReference type="InterPro" id="IPR053293">
    <property type="entry name" value="OCM_Kinase"/>
</dbReference>
<comment type="caution">
    <text evidence="5">The sequence shown here is derived from an EMBL/GenBank/DDBJ whole genome shotgun (WGS) entry which is preliminary data.</text>
</comment>
<dbReference type="SMART" id="SM00220">
    <property type="entry name" value="S_TKc"/>
    <property type="match status" value="1"/>
</dbReference>
<dbReference type="SUPFAM" id="SSF56112">
    <property type="entry name" value="Protein kinase-like (PK-like)"/>
    <property type="match status" value="1"/>
</dbReference>
<proteinExistence type="predicted"/>
<dbReference type="PROSITE" id="PS00107">
    <property type="entry name" value="PROTEIN_KINASE_ATP"/>
    <property type="match status" value="1"/>
</dbReference>
<dbReference type="GO" id="GO:0004672">
    <property type="term" value="F:protein kinase activity"/>
    <property type="evidence" value="ECO:0007669"/>
    <property type="project" value="InterPro"/>
</dbReference>
<evidence type="ECO:0000256" key="3">
    <source>
        <dbReference type="SAM" id="Phobius"/>
    </source>
</evidence>
<dbReference type="EMBL" id="JAMFTS010000005">
    <property type="protein sequence ID" value="KAJ4748102.1"/>
    <property type="molecule type" value="Genomic_DNA"/>
</dbReference>
<keyword evidence="3" id="KW-0812">Transmembrane</keyword>
<dbReference type="InterPro" id="IPR011009">
    <property type="entry name" value="Kinase-like_dom_sf"/>
</dbReference>
<dbReference type="PANTHER" id="PTHR47209">
    <property type="entry name" value="OS06G0639500 PROTEIN"/>
    <property type="match status" value="1"/>
</dbReference>
<dbReference type="CDD" id="cd14014">
    <property type="entry name" value="STKc_PknB_like"/>
    <property type="match status" value="1"/>
</dbReference>
<name>A0AAV8BY84_9POAL</name>
<dbReference type="GO" id="GO:0005524">
    <property type="term" value="F:ATP binding"/>
    <property type="evidence" value="ECO:0007669"/>
    <property type="project" value="UniProtKB-UniRule"/>
</dbReference>
<dbReference type="PANTHER" id="PTHR47209:SF1">
    <property type="entry name" value="OS06G0639500 PROTEIN"/>
    <property type="match status" value="1"/>
</dbReference>
<dbReference type="PROSITE" id="PS50011">
    <property type="entry name" value="PROTEIN_KINASE_DOM"/>
    <property type="match status" value="1"/>
</dbReference>
<evidence type="ECO:0000256" key="1">
    <source>
        <dbReference type="PROSITE-ProRule" id="PRU10141"/>
    </source>
</evidence>
<dbReference type="InterPro" id="IPR017441">
    <property type="entry name" value="Protein_kinase_ATP_BS"/>
</dbReference>
<keyword evidence="5" id="KW-0418">Kinase</keyword>
<evidence type="ECO:0000259" key="4">
    <source>
        <dbReference type="PROSITE" id="PS50011"/>
    </source>
</evidence>
<evidence type="ECO:0000313" key="6">
    <source>
        <dbReference type="Proteomes" id="UP001140206"/>
    </source>
</evidence>
<keyword evidence="5" id="KW-0808">Transferase</keyword>
<feature type="transmembrane region" description="Helical" evidence="3">
    <location>
        <begin position="557"/>
        <end position="580"/>
    </location>
</feature>
<dbReference type="Gene3D" id="3.30.200.20">
    <property type="entry name" value="Phosphorylase Kinase, domain 1"/>
    <property type="match status" value="1"/>
</dbReference>
<organism evidence="5 6">
    <name type="scientific">Rhynchospora pubera</name>
    <dbReference type="NCBI Taxonomy" id="906938"/>
    <lineage>
        <taxon>Eukaryota</taxon>
        <taxon>Viridiplantae</taxon>
        <taxon>Streptophyta</taxon>
        <taxon>Embryophyta</taxon>
        <taxon>Tracheophyta</taxon>
        <taxon>Spermatophyta</taxon>
        <taxon>Magnoliopsida</taxon>
        <taxon>Liliopsida</taxon>
        <taxon>Poales</taxon>
        <taxon>Cyperaceae</taxon>
        <taxon>Cyperoideae</taxon>
        <taxon>Rhynchosporeae</taxon>
        <taxon>Rhynchospora</taxon>
    </lineage>
</organism>
<sequence>MAEKSSAAQPNLDESSIEYILLGRNPDQSQEVSFSRNHINSWIDTGDLQLKHRIGRGQFGDVWIATRHLKGLGENRHHEVAVKMLHPLKDDQLFSFKARFDEVFSKCLGLTSVCNLRGISVQNGRVCIVMMFYEGSVGDKMARLKAGKLSLSDVLRYGAYLAQGVHDLHDRGILVLNLKPCNILLTESDHAILGDVGFPSLLINLSLPNPDMIQRLGSPNYMAPEQWQPSIRGPISYETDSWGFGCSILEMLSGTQPWRGRSPDEIFNSVVVRKERPSLPDGLPPEIENVLVGCFDYDLRNRPSMAHIIQAFKRCKDMGYGDSTWTGAEDLKSSNPPTYTDWSLLKDDLRIGDTVRSRKPKNSCRPECMFIPEGTIVGIEEEKDTDGHFFVMVRVHGFHDPLRAHSSTIERVTYGYAVGDWVRLRYESGSHVGILHGISREGSVTVGLIGMDRLYEGSYTDLQMSESYCVGQFIRVKASVSNPRFDWPRKKRCGGPYATGRISRIYPNGCLEVKFPGRFTLGENIAYLADPAEVELVNFEKCEGLVKKYQHLEDLHWAIRPLVVALGVFTALRVGIFVGGATVGRCSKKRAASYSPEEGTDQQPDGQNGPWLPPSMANILFTSPSR</sequence>
<evidence type="ECO:0000256" key="2">
    <source>
        <dbReference type="SAM" id="MobiDB-lite"/>
    </source>
</evidence>
<dbReference type="InterPro" id="IPR000719">
    <property type="entry name" value="Prot_kinase_dom"/>
</dbReference>
<keyword evidence="1" id="KW-0547">Nucleotide-binding</keyword>
<dbReference type="Gene3D" id="1.10.510.10">
    <property type="entry name" value="Transferase(Phosphotransferase) domain 1"/>
    <property type="match status" value="1"/>
</dbReference>
<keyword evidence="1" id="KW-0067">ATP-binding</keyword>
<dbReference type="InterPro" id="IPR001245">
    <property type="entry name" value="Ser-Thr/Tyr_kinase_cat_dom"/>
</dbReference>
<dbReference type="Proteomes" id="UP001140206">
    <property type="component" value="Chromosome 5"/>
</dbReference>
<feature type="domain" description="Protein kinase" evidence="4">
    <location>
        <begin position="48"/>
        <end position="313"/>
    </location>
</feature>
<protein>
    <submittedName>
        <fullName evidence="5">Protein kinase superfamily protein</fullName>
    </submittedName>
</protein>
<feature type="binding site" evidence="1">
    <location>
        <position position="83"/>
    </location>
    <ligand>
        <name>ATP</name>
        <dbReference type="ChEBI" id="CHEBI:30616"/>
    </ligand>
</feature>
<dbReference type="Pfam" id="PF07714">
    <property type="entry name" value="PK_Tyr_Ser-Thr"/>
    <property type="match status" value="1"/>
</dbReference>
<keyword evidence="3" id="KW-0472">Membrane</keyword>
<feature type="region of interest" description="Disordered" evidence="2">
    <location>
        <begin position="593"/>
        <end position="626"/>
    </location>
</feature>
<keyword evidence="6" id="KW-1185">Reference proteome</keyword>
<accession>A0AAV8BY84</accession>
<evidence type="ECO:0000313" key="5">
    <source>
        <dbReference type="EMBL" id="KAJ4748102.1"/>
    </source>
</evidence>
<reference evidence="5" key="1">
    <citation type="submission" date="2022-08" db="EMBL/GenBank/DDBJ databases">
        <authorList>
            <person name="Marques A."/>
        </authorList>
    </citation>
    <scope>NUCLEOTIDE SEQUENCE</scope>
    <source>
        <strain evidence="5">RhyPub2mFocal</strain>
        <tissue evidence="5">Leaves</tissue>
    </source>
</reference>
<gene>
    <name evidence="5" type="ORF">LUZ62_082507</name>
</gene>